<dbReference type="AlphaFoldDB" id="X5EJS1"/>
<accession>X5EJS1</accession>
<dbReference type="Proteomes" id="UP000023582">
    <property type="component" value="Chromosome"/>
</dbReference>
<reference evidence="1 2" key="1">
    <citation type="journal article" date="2014" name="Genome Announc.">
        <title>Complete Genome Sequence of Neisseria meningitidis Serogroup A Strain NMA510612, Isolated from a Patient with Bacterial Meningitis in China.</title>
        <authorList>
            <person name="Zhang Y."/>
            <person name="Yang J."/>
            <person name="Xu L."/>
            <person name="Zhu Y."/>
            <person name="Liu B."/>
            <person name="Shao Z."/>
            <person name="Zhang X."/>
            <person name="Jin Q."/>
        </authorList>
    </citation>
    <scope>NUCLEOTIDE SEQUENCE [LARGE SCALE GENOMIC DNA]</scope>
    <source>
        <strain evidence="2">NMA510612</strain>
    </source>
</reference>
<dbReference type="KEGG" id="nmx:NMA510612_1614"/>
<dbReference type="PATRIC" id="fig|487.517.peg.1604"/>
<dbReference type="EMBL" id="CP007524">
    <property type="protein sequence ID" value="AHW75900.1"/>
    <property type="molecule type" value="Genomic_DNA"/>
</dbReference>
<evidence type="ECO:0000313" key="2">
    <source>
        <dbReference type="Proteomes" id="UP000023582"/>
    </source>
</evidence>
<organism evidence="1 2">
    <name type="scientific">Neisseria meningitidis</name>
    <dbReference type="NCBI Taxonomy" id="487"/>
    <lineage>
        <taxon>Bacteria</taxon>
        <taxon>Pseudomonadati</taxon>
        <taxon>Pseudomonadota</taxon>
        <taxon>Betaproteobacteria</taxon>
        <taxon>Neisseriales</taxon>
        <taxon>Neisseriaceae</taxon>
        <taxon>Neisseria</taxon>
    </lineage>
</organism>
<evidence type="ECO:0000313" key="1">
    <source>
        <dbReference type="EMBL" id="AHW75900.1"/>
    </source>
</evidence>
<sequence length="51" mass="6208">MLIHYNTRKQRFPFSDGIRYGQFHPAGIVFDFMRYPSDTAFFQYQLSDLQR</sequence>
<name>X5EJS1_NEIME</name>
<gene>
    <name evidence="1" type="ORF">NMA510612_1614</name>
</gene>
<protein>
    <submittedName>
        <fullName evidence="1">Uncharacterized protein</fullName>
    </submittedName>
</protein>
<proteinExistence type="predicted"/>
<reference evidence="2" key="2">
    <citation type="submission" date="2014-02" db="EMBL/GenBank/DDBJ databases">
        <title>Complete Genome Sequence of Neisseria meningitides, serogroup A strain 510612.</title>
        <authorList>
            <person name="Zhang X."/>
            <person name="Zhang Y."/>
            <person name="Yang J."/>
            <person name="Zhu Y."/>
            <person name="Jin Q."/>
        </authorList>
    </citation>
    <scope>NUCLEOTIDE SEQUENCE</scope>
    <source>
        <strain evidence="2">NMA510612</strain>
    </source>
</reference>